<proteinExistence type="predicted"/>
<organism evidence="1 2">
    <name type="scientific">Flavobacterium buctense</name>
    <dbReference type="NCBI Taxonomy" id="1648146"/>
    <lineage>
        <taxon>Bacteria</taxon>
        <taxon>Pseudomonadati</taxon>
        <taxon>Bacteroidota</taxon>
        <taxon>Flavobacteriia</taxon>
        <taxon>Flavobacteriales</taxon>
        <taxon>Flavobacteriaceae</taxon>
        <taxon>Flavobacterium</taxon>
    </lineage>
</organism>
<name>A0ABU9E0B1_9FLAO</name>
<sequence>MKNYILLFTALSLFGVNAQEKEEKKLTIDPKTNCELRYFYFPNMEAYYDLKNEIFHFQENNTWVTNKHLPNNYGGYSLYKRERVTLTDFEGDNPEQLIKIHRKMYPYNAKGRVQRPDQPLLLGVSAVFLE</sequence>
<keyword evidence="2" id="KW-1185">Reference proteome</keyword>
<reference evidence="1 2" key="1">
    <citation type="submission" date="2024-04" db="EMBL/GenBank/DDBJ databases">
        <title>draft genome sequnece of Flavobacterium buctense JCM 30750.</title>
        <authorList>
            <person name="Kim D.-U."/>
        </authorList>
    </citation>
    <scope>NUCLEOTIDE SEQUENCE [LARGE SCALE GENOMIC DNA]</scope>
    <source>
        <strain evidence="1 2">JCM 30750</strain>
    </source>
</reference>
<gene>
    <name evidence="1" type="ORF">WMW71_07000</name>
</gene>
<dbReference type="RefSeq" id="WP_187660551.1">
    <property type="nucleotide sequence ID" value="NZ_JACTAB010000004.1"/>
</dbReference>
<evidence type="ECO:0000313" key="1">
    <source>
        <dbReference type="EMBL" id="MEK8180087.1"/>
    </source>
</evidence>
<protein>
    <submittedName>
        <fullName evidence="1">Uncharacterized protein</fullName>
    </submittedName>
</protein>
<accession>A0ABU9E0B1</accession>
<evidence type="ECO:0000313" key="2">
    <source>
        <dbReference type="Proteomes" id="UP001491349"/>
    </source>
</evidence>
<dbReference type="EMBL" id="JBBPCB010000003">
    <property type="protein sequence ID" value="MEK8180087.1"/>
    <property type="molecule type" value="Genomic_DNA"/>
</dbReference>
<dbReference type="Proteomes" id="UP001491349">
    <property type="component" value="Unassembled WGS sequence"/>
</dbReference>
<comment type="caution">
    <text evidence="1">The sequence shown here is derived from an EMBL/GenBank/DDBJ whole genome shotgun (WGS) entry which is preliminary data.</text>
</comment>